<feature type="domain" description="Plasmid pRiA4b Orf3-like" evidence="1">
    <location>
        <begin position="6"/>
        <end position="183"/>
    </location>
</feature>
<evidence type="ECO:0000313" key="3">
    <source>
        <dbReference type="WBParaSite" id="ACRNAN_Path_971.g3734.t1"/>
    </source>
</evidence>
<reference evidence="3" key="1">
    <citation type="submission" date="2022-11" db="UniProtKB">
        <authorList>
            <consortium name="WormBaseParasite"/>
        </authorList>
    </citation>
    <scope>IDENTIFICATION</scope>
</reference>
<accession>A0A914CDZ7</accession>
<keyword evidence="2" id="KW-1185">Reference proteome</keyword>
<dbReference type="SUPFAM" id="SSF159941">
    <property type="entry name" value="MM3350-like"/>
    <property type="match status" value="1"/>
</dbReference>
<dbReference type="AlphaFoldDB" id="A0A914CDZ7"/>
<dbReference type="Pfam" id="PF07929">
    <property type="entry name" value="PRiA4_ORF3"/>
    <property type="match status" value="1"/>
</dbReference>
<sequence length="188" mass="21596">MASGDVYQFKVTLQDSNPPIWRRIQVPANYVFWNLHVAIADAMGWKDYHLHSFEFHKDQGFSVRIAAPDPMVDFEEVLDEKVEKISDHFSVDDSPKAIYEYDFGDSWEHDVVLEKIVTSDGGEYPRCLAGKRACPPEDCGGIYGFAELLEKLTDASHPEHDEMVEWLESCGYVNYKPEHFDASKVVFR</sequence>
<protein>
    <submittedName>
        <fullName evidence="3">TnpR protein</fullName>
    </submittedName>
</protein>
<dbReference type="WBParaSite" id="ACRNAN_Path_971.g3734.t1">
    <property type="protein sequence ID" value="ACRNAN_Path_971.g3734.t1"/>
    <property type="gene ID" value="ACRNAN_Path_971.g3734"/>
</dbReference>
<dbReference type="Proteomes" id="UP000887540">
    <property type="component" value="Unplaced"/>
</dbReference>
<proteinExistence type="predicted"/>
<name>A0A914CDZ7_9BILA</name>
<evidence type="ECO:0000313" key="2">
    <source>
        <dbReference type="Proteomes" id="UP000887540"/>
    </source>
</evidence>
<organism evidence="2 3">
    <name type="scientific">Acrobeloides nanus</name>
    <dbReference type="NCBI Taxonomy" id="290746"/>
    <lineage>
        <taxon>Eukaryota</taxon>
        <taxon>Metazoa</taxon>
        <taxon>Ecdysozoa</taxon>
        <taxon>Nematoda</taxon>
        <taxon>Chromadorea</taxon>
        <taxon>Rhabditida</taxon>
        <taxon>Tylenchina</taxon>
        <taxon>Cephalobomorpha</taxon>
        <taxon>Cephaloboidea</taxon>
        <taxon>Cephalobidae</taxon>
        <taxon>Acrobeloides</taxon>
    </lineage>
</organism>
<evidence type="ECO:0000259" key="1">
    <source>
        <dbReference type="Pfam" id="PF07929"/>
    </source>
</evidence>
<dbReference type="PANTHER" id="PTHR41878:SF1">
    <property type="entry name" value="TNPR PROTEIN"/>
    <property type="match status" value="1"/>
</dbReference>
<dbReference type="InterPro" id="IPR024047">
    <property type="entry name" value="MM3350-like_sf"/>
</dbReference>
<dbReference type="InterPro" id="IPR012912">
    <property type="entry name" value="Plasmid_pRiA4b_Orf3-like"/>
</dbReference>
<dbReference type="PANTHER" id="PTHR41878">
    <property type="entry name" value="LEXA REPRESSOR-RELATED"/>
    <property type="match status" value="1"/>
</dbReference>
<dbReference type="Gene3D" id="3.10.290.30">
    <property type="entry name" value="MM3350-like"/>
    <property type="match status" value="1"/>
</dbReference>